<dbReference type="Proteomes" id="UP001652431">
    <property type="component" value="Unassembled WGS sequence"/>
</dbReference>
<proteinExistence type="predicted"/>
<organism evidence="4 5">
    <name type="scientific">Dorea acetigenes</name>
    <dbReference type="NCBI Taxonomy" id="2981787"/>
    <lineage>
        <taxon>Bacteria</taxon>
        <taxon>Bacillati</taxon>
        <taxon>Bacillota</taxon>
        <taxon>Clostridia</taxon>
        <taxon>Lachnospirales</taxon>
        <taxon>Lachnospiraceae</taxon>
        <taxon>Dorea</taxon>
    </lineage>
</organism>
<dbReference type="InterPro" id="IPR001119">
    <property type="entry name" value="SLH_dom"/>
</dbReference>
<evidence type="ECO:0000313" key="5">
    <source>
        <dbReference type="Proteomes" id="UP001652431"/>
    </source>
</evidence>
<evidence type="ECO:0000259" key="3">
    <source>
        <dbReference type="PROSITE" id="PS51272"/>
    </source>
</evidence>
<feature type="chain" id="PRO_5046310846" evidence="2">
    <location>
        <begin position="30"/>
        <end position="1597"/>
    </location>
</feature>
<comment type="caution">
    <text evidence="4">The sequence shown here is derived from an EMBL/GenBank/DDBJ whole genome shotgun (WGS) entry which is preliminary data.</text>
</comment>
<feature type="domain" description="SLH" evidence="3">
    <location>
        <begin position="1535"/>
        <end position="1597"/>
    </location>
</feature>
<dbReference type="Gene3D" id="1.20.1270.70">
    <property type="entry name" value="Designed single chain three-helix bundle"/>
    <property type="match status" value="3"/>
</dbReference>
<dbReference type="Pfam" id="PF08757">
    <property type="entry name" value="CotH"/>
    <property type="match status" value="2"/>
</dbReference>
<dbReference type="RefSeq" id="WP_262575170.1">
    <property type="nucleotide sequence ID" value="NZ_JAOQJU010000006.1"/>
</dbReference>
<keyword evidence="4" id="KW-0808">Transferase</keyword>
<accession>A0ABT2RLZ2</accession>
<name>A0ABT2RLZ2_9FIRM</name>
<evidence type="ECO:0000256" key="2">
    <source>
        <dbReference type="SAM" id="SignalP"/>
    </source>
</evidence>
<dbReference type="Pfam" id="PF20578">
    <property type="entry name" value="aBig_2"/>
    <property type="match status" value="1"/>
</dbReference>
<feature type="domain" description="SLH" evidence="3">
    <location>
        <begin position="1468"/>
        <end position="1532"/>
    </location>
</feature>
<keyword evidence="2" id="KW-0732">Signal</keyword>
<evidence type="ECO:0000256" key="1">
    <source>
        <dbReference type="ARBA" id="ARBA00022737"/>
    </source>
</evidence>
<dbReference type="Gene3D" id="2.60.40.1080">
    <property type="match status" value="1"/>
</dbReference>
<feature type="domain" description="SLH" evidence="3">
    <location>
        <begin position="1408"/>
        <end position="1467"/>
    </location>
</feature>
<sequence length="1597" mass="175733">MQKKRRKLRLISLLCGAAMLAGLINPAMFGGGASEVEAADAIEISTPEELQKIGKDAAYPLSGDYVLKNDLDMAGSVFTPIGGIEGEKGTVSGDNVFSGTFDGQGHLISNLTMEVKEDFTGKTNYAQIGLFSVVASASEADYASVKNLVFANVDITVDITGGLAAAGTLAGEVNGYAAIENIAVLDGSIKVNGSNQCDTVGAGGLIGECRTSASMGNNFITVKNIYNGAEILAGSSTANEFSGGIIGRVSISNCKEISGCVNVGYTSFRGELGYAIAPFANGADNSCVKNSYFLFATGEPSGSGTVEVSEDELKSGVLPENLDAEVWYASTDSYPLLQICKNEGPSGYLGLLALAPEFAKNENANSVTKDFTLPDSVGDVKVTWTSSNPDVIAVEGTTAKVKGVLSPVKVVLTASTEDGKTRKYTITVVSNITAEFDQNYAKAGTALTVSVQNAPEDMECTYRWSVGGSTLSGVTGNTYTPTENDLEKFIKVVVTATNYDASWEVSTYMSELPVIYIDTEDNQDVIVKDTYKDANMRIQGSDNFQKDSVLYDGLTEIKGRGNSTWDYAAANGLKKPYKLKLDKKTDVLGMGKSKHWVLLANVIDHTNMRNELVYQFAADIGMECYLDAEPCVLILNGEYRGFYQIAEHKRVDEGRIEVFDWCALGEDIAAAIADAEGFSKNDTSALEEQVGELDLSWVDTGNVVYKGKTYKVSDYYTEEIPEFTGGFVFDMDFRLGQSKFISKFYTDYGYPMFFEAPEYAKTSTTMMDYAKTYLQAFENALHDDDFYAEYDGEEVHYSELYDVKSLLQNWFVVEYTMNWDAMKNSTLMYKDLDDVMKMGPVWDFDWCWGNINMYSNSAVWVVEGWHTTQDSFCEQAYQRQNWNRYLISDPYFAMLAYEEWDSVRAVIEDMIKDGGRIDQLTEQYRAASVANDEKWSSTYNRYSGYGVTNGQVVYKQGETFDDAINTMKYFIENRVAWLDKQFTSVENLLSSWGRYKGSNALTVSDIQTLESGETSITASVTNNNIKKIAFYVNGIRAGEADVTNGKAVLAVDDTAFRNGENVNNMVQIRAMDASGKFLTSGSSVMTNYKMFQKTTETVTKLTGKVSVEGDAVVGSELKAVVTDTNNTGTLSYQWYADGNAIEGAVEETYVLTDGDAGKKISVAVGSSVEDGTIVSAETAAVEEKEPDVPPVTKDALKQAIENTAKLEADDYTADSWEVFQEALNKAKEILGKEDATQEEVDNAKTTLEEAQNGLKEKPDVPLVTKDALKQAIENTAKLEADDYTADSWEAFQEALNKAQVIMDKEDATQEEVDSAKTALEEAQNGLKEKPVTPPDDPVITVDKTKLEAVIQEAEKLKESDYTEASWQVFQEALQDAKSVNEEKEPKQEDVDRAAKELTEAMEALVPVGKLPYIDVADTDWFYKEVAYNYYAGTMTGIDGTHFDPYTTLVRAQFATILHRIEGTPKVTYTNRFPDVPDEQFYSDAVLWAAEAKVVTGYTDSGYFGTNDPITREQMVVMMYRYADYKGYDTSKTAEISRFTDAGTVSEFAEEAMKWAVENEIISGKKNDNGSYRLDPQGSTSRAECAIIIQRFMEKFEK</sequence>
<keyword evidence="1" id="KW-0677">Repeat</keyword>
<dbReference type="InterPro" id="IPR014867">
    <property type="entry name" value="Spore_coat_CotH_CotH2/3/7"/>
</dbReference>
<dbReference type="Pfam" id="PF00395">
    <property type="entry name" value="SLH"/>
    <property type="match status" value="2"/>
</dbReference>
<dbReference type="GO" id="GO:0016301">
    <property type="term" value="F:kinase activity"/>
    <property type="evidence" value="ECO:0007669"/>
    <property type="project" value="UniProtKB-KW"/>
</dbReference>
<evidence type="ECO:0000313" key="4">
    <source>
        <dbReference type="EMBL" id="MCU6686424.1"/>
    </source>
</evidence>
<feature type="signal peptide" evidence="2">
    <location>
        <begin position="1"/>
        <end position="29"/>
    </location>
</feature>
<dbReference type="Gene3D" id="2.60.40.2700">
    <property type="match status" value="2"/>
</dbReference>
<gene>
    <name evidence="4" type="ORF">OCV99_07650</name>
</gene>
<dbReference type="Pfam" id="PF07554">
    <property type="entry name" value="FIVAR"/>
    <property type="match status" value="3"/>
</dbReference>
<dbReference type="EMBL" id="JAOQJU010000006">
    <property type="protein sequence ID" value="MCU6686424.1"/>
    <property type="molecule type" value="Genomic_DNA"/>
</dbReference>
<keyword evidence="4" id="KW-0418">Kinase</keyword>
<protein>
    <submittedName>
        <fullName evidence="4">CotH kinase family protein</fullName>
    </submittedName>
</protein>
<keyword evidence="5" id="KW-1185">Reference proteome</keyword>
<reference evidence="4 5" key="1">
    <citation type="journal article" date="2021" name="ISME Commun">
        <title>Automated analysis of genomic sequences facilitates high-throughput and comprehensive description of bacteria.</title>
        <authorList>
            <person name="Hitch T.C.A."/>
        </authorList>
    </citation>
    <scope>NUCLEOTIDE SEQUENCE [LARGE SCALE GENOMIC DNA]</scope>
    <source>
        <strain evidence="4 5">Sanger_03</strain>
    </source>
</reference>
<dbReference type="Gene3D" id="2.160.20.110">
    <property type="match status" value="1"/>
</dbReference>
<dbReference type="InterPro" id="IPR046780">
    <property type="entry name" value="aBig_2"/>
</dbReference>
<dbReference type="PROSITE" id="PS51272">
    <property type="entry name" value="SLH"/>
    <property type="match status" value="3"/>
</dbReference>